<dbReference type="AlphaFoldDB" id="A0A845HW32"/>
<dbReference type="InterPro" id="IPR051490">
    <property type="entry name" value="THEM6_lcsJ_thioesterase"/>
</dbReference>
<dbReference type="Proteomes" id="UP000444316">
    <property type="component" value="Unassembled WGS sequence"/>
</dbReference>
<evidence type="ECO:0000313" key="2">
    <source>
        <dbReference type="Proteomes" id="UP000444316"/>
    </source>
</evidence>
<accession>A0A845HW32</accession>
<proteinExistence type="predicted"/>
<reference evidence="1" key="1">
    <citation type="submission" date="2019-12" db="EMBL/GenBank/DDBJ databases">
        <title>Novel species isolated from a subtropical stream in China.</title>
        <authorList>
            <person name="Lu H."/>
        </authorList>
    </citation>
    <scope>NUCLEOTIDE SEQUENCE [LARGE SCALE GENOMIC DNA]</scope>
    <source>
        <strain evidence="1">FT93W</strain>
    </source>
</reference>
<dbReference type="PANTHER" id="PTHR12475:SF4">
    <property type="entry name" value="PROTEIN THEM6"/>
    <property type="match status" value="1"/>
</dbReference>
<protein>
    <submittedName>
        <fullName evidence="1">Thioesterase</fullName>
    </submittedName>
</protein>
<dbReference type="RefSeq" id="WP_155432937.1">
    <property type="nucleotide sequence ID" value="NZ_WWCL01000001.1"/>
</dbReference>
<comment type="caution">
    <text evidence="1">The sequence shown here is derived from an EMBL/GenBank/DDBJ whole genome shotgun (WGS) entry which is preliminary data.</text>
</comment>
<name>A0A845HW32_9BURK</name>
<dbReference type="PANTHER" id="PTHR12475">
    <property type="match status" value="1"/>
</dbReference>
<gene>
    <name evidence="1" type="ORF">GTP23_02290</name>
</gene>
<sequence>MNLWFRLLNMLLRRPWRQSVDPFSTTVVGMRVWPFDLDLNFHVTNGRYLTMADVGRMDYVLKTGAFRTALRHKAVPIVGDVWGKFRRELRLFERFEIHTRMLGWDEKWLFVEHRFMSKGRVVGVVIMRGVFRSGRGPLPPIEIVRDLGVPEQSPALPEWLQRWSDSCDGLSGHLRGEEGRALRAA</sequence>
<evidence type="ECO:0000313" key="1">
    <source>
        <dbReference type="EMBL" id="MYN43897.1"/>
    </source>
</evidence>
<keyword evidence="2" id="KW-1185">Reference proteome</keyword>
<dbReference type="CDD" id="cd00586">
    <property type="entry name" value="4HBT"/>
    <property type="match status" value="1"/>
</dbReference>
<dbReference type="Pfam" id="PF13279">
    <property type="entry name" value="4HBT_2"/>
    <property type="match status" value="1"/>
</dbReference>
<organism evidence="1 2">
    <name type="scientific">Duganella fentianensis</name>
    <dbReference type="NCBI Taxonomy" id="2692177"/>
    <lineage>
        <taxon>Bacteria</taxon>
        <taxon>Pseudomonadati</taxon>
        <taxon>Pseudomonadota</taxon>
        <taxon>Betaproteobacteria</taxon>
        <taxon>Burkholderiales</taxon>
        <taxon>Oxalobacteraceae</taxon>
        <taxon>Telluria group</taxon>
        <taxon>Duganella</taxon>
    </lineage>
</organism>
<dbReference type="InterPro" id="IPR029069">
    <property type="entry name" value="HotDog_dom_sf"/>
</dbReference>
<dbReference type="EMBL" id="WWCL01000001">
    <property type="protein sequence ID" value="MYN43897.1"/>
    <property type="molecule type" value="Genomic_DNA"/>
</dbReference>
<dbReference type="SUPFAM" id="SSF54637">
    <property type="entry name" value="Thioesterase/thiol ester dehydrase-isomerase"/>
    <property type="match status" value="1"/>
</dbReference>
<dbReference type="Gene3D" id="3.10.129.10">
    <property type="entry name" value="Hotdog Thioesterase"/>
    <property type="match status" value="1"/>
</dbReference>